<evidence type="ECO:0000313" key="2">
    <source>
        <dbReference type="Proteomes" id="UP001432322"/>
    </source>
</evidence>
<reference evidence="1" key="1">
    <citation type="submission" date="2023-10" db="EMBL/GenBank/DDBJ databases">
        <title>Genome assembly of Pristionchus species.</title>
        <authorList>
            <person name="Yoshida K."/>
            <person name="Sommer R.J."/>
        </authorList>
    </citation>
    <scope>NUCLEOTIDE SEQUENCE</scope>
    <source>
        <strain evidence="1">RS5133</strain>
    </source>
</reference>
<name>A0AAV5UV86_9BILA</name>
<comment type="caution">
    <text evidence="1">The sequence shown here is derived from an EMBL/GenBank/DDBJ whole genome shotgun (WGS) entry which is preliminary data.</text>
</comment>
<sequence length="98" mass="10805">AVAMRGGGQSGSYRDVDSTGELASAMKFCRKEQQNSTYDFNYSTFLAVHFVSDRSRTGDGFTMEYSLGCNSFDYIPSTAAGFKDFITSLNYPGNYPND</sequence>
<feature type="non-terminal residue" evidence="1">
    <location>
        <position position="98"/>
    </location>
</feature>
<dbReference type="AlphaFoldDB" id="A0AAV5UV86"/>
<evidence type="ECO:0000313" key="1">
    <source>
        <dbReference type="EMBL" id="GMT10502.1"/>
    </source>
</evidence>
<feature type="non-terminal residue" evidence="1">
    <location>
        <position position="1"/>
    </location>
</feature>
<accession>A0AAV5UV86</accession>
<gene>
    <name evidence="1" type="ORF">PFISCL1PPCAC_1799</name>
</gene>
<proteinExistence type="predicted"/>
<protein>
    <submittedName>
        <fullName evidence="1">Uncharacterized protein</fullName>
    </submittedName>
</protein>
<organism evidence="1 2">
    <name type="scientific">Pristionchus fissidentatus</name>
    <dbReference type="NCBI Taxonomy" id="1538716"/>
    <lineage>
        <taxon>Eukaryota</taxon>
        <taxon>Metazoa</taxon>
        <taxon>Ecdysozoa</taxon>
        <taxon>Nematoda</taxon>
        <taxon>Chromadorea</taxon>
        <taxon>Rhabditida</taxon>
        <taxon>Rhabditina</taxon>
        <taxon>Diplogasteromorpha</taxon>
        <taxon>Diplogasteroidea</taxon>
        <taxon>Neodiplogasteridae</taxon>
        <taxon>Pristionchus</taxon>
    </lineage>
</organism>
<dbReference type="EMBL" id="BTSY01000001">
    <property type="protein sequence ID" value="GMT10502.1"/>
    <property type="molecule type" value="Genomic_DNA"/>
</dbReference>
<dbReference type="Proteomes" id="UP001432322">
    <property type="component" value="Unassembled WGS sequence"/>
</dbReference>
<keyword evidence="2" id="KW-1185">Reference proteome</keyword>